<evidence type="ECO:0000313" key="4">
    <source>
        <dbReference type="Proteomes" id="UP001189429"/>
    </source>
</evidence>
<dbReference type="PANTHER" id="PTHR21228:SF40">
    <property type="entry name" value="LD45607P"/>
    <property type="match status" value="1"/>
</dbReference>
<keyword evidence="4" id="KW-1185">Reference proteome</keyword>
<evidence type="ECO:0000313" key="3">
    <source>
        <dbReference type="EMBL" id="CAK0867659.1"/>
    </source>
</evidence>
<dbReference type="InterPro" id="IPR050870">
    <property type="entry name" value="FAST_kinase"/>
</dbReference>
<gene>
    <name evidence="3" type="ORF">PCOR1329_LOCUS54536</name>
</gene>
<feature type="non-terminal residue" evidence="3">
    <location>
        <position position="1"/>
    </location>
</feature>
<organism evidence="3 4">
    <name type="scientific">Prorocentrum cordatum</name>
    <dbReference type="NCBI Taxonomy" id="2364126"/>
    <lineage>
        <taxon>Eukaryota</taxon>
        <taxon>Sar</taxon>
        <taxon>Alveolata</taxon>
        <taxon>Dinophyceae</taxon>
        <taxon>Prorocentrales</taxon>
        <taxon>Prorocentraceae</taxon>
        <taxon>Prorocentrum</taxon>
    </lineage>
</organism>
<dbReference type="Pfam" id="PF26188">
    <property type="entry name" value="RESC6"/>
    <property type="match status" value="1"/>
</dbReference>
<dbReference type="InterPro" id="IPR058917">
    <property type="entry name" value="RESC6_dom"/>
</dbReference>
<evidence type="ECO:0000259" key="1">
    <source>
        <dbReference type="Pfam" id="PF07671"/>
    </source>
</evidence>
<proteinExistence type="predicted"/>
<evidence type="ECO:0000259" key="2">
    <source>
        <dbReference type="Pfam" id="PF26188"/>
    </source>
</evidence>
<protein>
    <submittedName>
        <fullName evidence="3">Uncharacterized protein</fullName>
    </submittedName>
</protein>
<feature type="domain" description="RNA-editing substrate-binding complex 6 protein" evidence="2">
    <location>
        <begin position="19"/>
        <end position="136"/>
    </location>
</feature>
<dbReference type="Pfam" id="PF07671">
    <property type="entry name" value="DUF1601"/>
    <property type="match status" value="2"/>
</dbReference>
<name>A0ABN9V4T6_9DINO</name>
<comment type="caution">
    <text evidence="3">The sequence shown here is derived from an EMBL/GenBank/DDBJ whole genome shotgun (WGS) entry which is preliminary data.</text>
</comment>
<dbReference type="PANTHER" id="PTHR21228">
    <property type="entry name" value="FAST LEU-RICH DOMAIN-CONTAINING"/>
    <property type="match status" value="1"/>
</dbReference>
<accession>A0ABN9V4T6</accession>
<dbReference type="EMBL" id="CAUYUJ010016667">
    <property type="protein sequence ID" value="CAK0867659.1"/>
    <property type="molecule type" value="Genomic_DNA"/>
</dbReference>
<sequence length="615" mass="66934">ELGRRGWGSLAPRRPHVLWSVATLRVSKPELVMRLCLEALGKPAEFNAQDISNTSWALATLAVQHRRLAETLCGEAVGKCPDFTCQGLANTLWAMATLKVRHPRLEEAFCQEASSRHQLFKPQEVANTLWAAATLSAQSPELWRCFVTEARAKRKGVTYQGIANTLWAMATVRVQQPLAVRDLCAELSAPGRDLDLLCSQAVANVLWAVVTMQEHHPQLLRWLCLRAEERLGSFGAHGLSSVLWAAAAARYQHAGLVQRVCETAALHVADFTPQGLANVLWSLTAMRAQQAGFTEALLAQAALKIDRFNAQDVASTLWSLASDQHGQHPELVRRLSGGSPERAEVAAWHHTGLWGGRRQPASWDSALLRPGSPSIREALAKHKLFNCQDMANTLWAVAALRGPRKDVEFVVGACVNSSSFSCRSPLARDVVVSAVADLSGKPAPGAVVRGHVGGEFVSGHLRGFKGRSSRNGWDDSALGPRVRLRCRGTGEVWDDSTLEPRDQLRTNVTGWVWEVDCMGLGPHGDFDGDYAYAAACTNANSCGNLVEATLASAALVAQIRGGLSRDALLQRIVRWDWNGTVRCEWGSSPGRGEIHETGTWQGSCRVLAAFNEALL</sequence>
<feature type="domain" description="DUF1601" evidence="1">
    <location>
        <begin position="306"/>
        <end position="317"/>
    </location>
</feature>
<dbReference type="InterPro" id="IPR011632">
    <property type="entry name" value="DUF1601"/>
</dbReference>
<feature type="domain" description="DUF1601" evidence="1">
    <location>
        <begin position="383"/>
        <end position="394"/>
    </location>
</feature>
<reference evidence="3" key="1">
    <citation type="submission" date="2023-10" db="EMBL/GenBank/DDBJ databases">
        <authorList>
            <person name="Chen Y."/>
            <person name="Shah S."/>
            <person name="Dougan E. K."/>
            <person name="Thang M."/>
            <person name="Chan C."/>
        </authorList>
    </citation>
    <scope>NUCLEOTIDE SEQUENCE [LARGE SCALE GENOMIC DNA]</scope>
</reference>
<dbReference type="Proteomes" id="UP001189429">
    <property type="component" value="Unassembled WGS sequence"/>
</dbReference>